<dbReference type="InterPro" id="IPR019313">
    <property type="entry name" value="Mediator_Med17"/>
</dbReference>
<evidence type="ECO:0000313" key="8">
    <source>
        <dbReference type="Proteomes" id="UP000008311"/>
    </source>
</evidence>
<dbReference type="EMBL" id="EQ973938">
    <property type="protein sequence ID" value="EEF37907.1"/>
    <property type="molecule type" value="Genomic_DNA"/>
</dbReference>
<evidence type="ECO:0000313" key="7">
    <source>
        <dbReference type="EMBL" id="EEF37907.1"/>
    </source>
</evidence>
<evidence type="ECO:0000256" key="2">
    <source>
        <dbReference type="ARBA" id="ARBA00005635"/>
    </source>
</evidence>
<dbReference type="GO" id="GO:0006357">
    <property type="term" value="P:regulation of transcription by RNA polymerase II"/>
    <property type="evidence" value="ECO:0007669"/>
    <property type="project" value="InterPro"/>
</dbReference>
<dbReference type="InParanoid" id="B9SEP8"/>
<comment type="subcellular location">
    <subcellularLocation>
        <location evidence="1">Nucleus</location>
    </subcellularLocation>
</comment>
<feature type="region of interest" description="Disordered" evidence="6">
    <location>
        <begin position="56"/>
        <end position="80"/>
    </location>
</feature>
<keyword evidence="4" id="KW-0804">Transcription</keyword>
<evidence type="ECO:0000256" key="6">
    <source>
        <dbReference type="SAM" id="MobiDB-lite"/>
    </source>
</evidence>
<dbReference type="Proteomes" id="UP000008311">
    <property type="component" value="Unassembled WGS sequence"/>
</dbReference>
<comment type="similarity">
    <text evidence="2">Belongs to the Mediator complex subunit 17 family.</text>
</comment>
<organism evidence="7 8">
    <name type="scientific">Ricinus communis</name>
    <name type="common">Castor bean</name>
    <dbReference type="NCBI Taxonomy" id="3988"/>
    <lineage>
        <taxon>Eukaryota</taxon>
        <taxon>Viridiplantae</taxon>
        <taxon>Streptophyta</taxon>
        <taxon>Embryophyta</taxon>
        <taxon>Tracheophyta</taxon>
        <taxon>Spermatophyta</taxon>
        <taxon>Magnoliopsida</taxon>
        <taxon>eudicotyledons</taxon>
        <taxon>Gunneridae</taxon>
        <taxon>Pentapetalae</taxon>
        <taxon>rosids</taxon>
        <taxon>fabids</taxon>
        <taxon>Malpighiales</taxon>
        <taxon>Euphorbiaceae</taxon>
        <taxon>Acalyphoideae</taxon>
        <taxon>Acalypheae</taxon>
        <taxon>Ricinus</taxon>
    </lineage>
</organism>
<dbReference type="GO" id="GO:0016592">
    <property type="term" value="C:mediator complex"/>
    <property type="evidence" value="ECO:0007669"/>
    <property type="project" value="InterPro"/>
</dbReference>
<keyword evidence="3" id="KW-0805">Transcription regulation</keyword>
<proteinExistence type="inferred from homology"/>
<name>B9SEP8_RICCO</name>
<accession>B9SEP8</accession>
<evidence type="ECO:0000256" key="4">
    <source>
        <dbReference type="ARBA" id="ARBA00023163"/>
    </source>
</evidence>
<dbReference type="AlphaFoldDB" id="B9SEP8"/>
<evidence type="ECO:0000256" key="3">
    <source>
        <dbReference type="ARBA" id="ARBA00023015"/>
    </source>
</evidence>
<gene>
    <name evidence="7" type="ORF">RCOM_0221540</name>
</gene>
<evidence type="ECO:0000256" key="1">
    <source>
        <dbReference type="ARBA" id="ARBA00004123"/>
    </source>
</evidence>
<dbReference type="FunCoup" id="B9SEP8">
    <property type="interactions" value="1760"/>
</dbReference>
<dbReference type="PANTHER" id="PTHR13114">
    <property type="entry name" value="MEDIATOR OF RNA POLYMERASE II TRANSCRIPTION SUBUNIT 17"/>
    <property type="match status" value="1"/>
</dbReference>
<keyword evidence="8" id="KW-1185">Reference proteome</keyword>
<sequence>MEGKVEISLDKLPVKRLEAIEENGVERFPTDVGYDEKRVSLIRRIDFGWAVEKQDEEKNKEKKKQKTKSSKESSSSTPWPWQSMVENLQLAHQELSVIIDLINTHLGKYFKQSAKAFEQQIAREARFYGALIRLQQNWKVKRQRMAATALSNEGFTIDLFDNSLYDSASLFRPPSLSTIRIDHDSAGMLAINLPPSSCRSLHFGFLGVHSNDNIKKCTKIKSSCSVEHSSKEAEKESLSDNECVKETHSLLREVHQAIFDEQEGAPNVVGLFKGSSDDVCSVNKYDCDLADLPVIILQQVASQVIRWLHEEALSVGIKANRDFLCLSFELEQGEVLSLVAHVDPEDTEGCISWWLVMEDGFAEERKLHMDIADEASEYRKFLGYLPLDILYSILMNLVSLCSGGGSH</sequence>
<protein>
    <recommendedName>
        <fullName evidence="9">Mediator of RNA polymerase II transcription subunit 17</fullName>
    </recommendedName>
</protein>
<evidence type="ECO:0008006" key="9">
    <source>
        <dbReference type="Google" id="ProtNLM"/>
    </source>
</evidence>
<dbReference type="PANTHER" id="PTHR13114:SF7">
    <property type="entry name" value="MEDIATOR OF RNA POLYMERASE II TRANSCRIPTION SUBUNIT 17"/>
    <property type="match status" value="1"/>
</dbReference>
<keyword evidence="5" id="KW-0539">Nucleus</keyword>
<reference evidence="8" key="1">
    <citation type="journal article" date="2010" name="Nat. Biotechnol.">
        <title>Draft genome sequence of the oilseed species Ricinus communis.</title>
        <authorList>
            <person name="Chan A.P."/>
            <person name="Crabtree J."/>
            <person name="Zhao Q."/>
            <person name="Lorenzi H."/>
            <person name="Orvis J."/>
            <person name="Puiu D."/>
            <person name="Melake-Berhan A."/>
            <person name="Jones K.M."/>
            <person name="Redman J."/>
            <person name="Chen G."/>
            <person name="Cahoon E.B."/>
            <person name="Gedil M."/>
            <person name="Stanke M."/>
            <person name="Haas B.J."/>
            <person name="Wortman J.R."/>
            <person name="Fraser-Liggett C.M."/>
            <person name="Ravel J."/>
            <person name="Rabinowicz P.D."/>
        </authorList>
    </citation>
    <scope>NUCLEOTIDE SEQUENCE [LARGE SCALE GENOMIC DNA]</scope>
    <source>
        <strain evidence="8">cv. Hale</strain>
    </source>
</reference>
<dbReference type="eggNOG" id="ENOG502QT7Z">
    <property type="taxonomic scope" value="Eukaryota"/>
</dbReference>
<dbReference type="STRING" id="3988.B9SEP8"/>
<evidence type="ECO:0000256" key="5">
    <source>
        <dbReference type="ARBA" id="ARBA00023242"/>
    </source>
</evidence>
<dbReference type="GO" id="GO:0003712">
    <property type="term" value="F:transcription coregulator activity"/>
    <property type="evidence" value="ECO:0007669"/>
    <property type="project" value="InterPro"/>
</dbReference>